<dbReference type="GO" id="GO:0046933">
    <property type="term" value="F:proton-transporting ATP synthase activity, rotational mechanism"/>
    <property type="evidence" value="ECO:0007669"/>
    <property type="project" value="TreeGrafter"/>
</dbReference>
<organism evidence="2 3">
    <name type="scientific">Curvularia kusanoi</name>
    <name type="common">Cochliobolus kusanoi</name>
    <dbReference type="NCBI Taxonomy" id="90978"/>
    <lineage>
        <taxon>Eukaryota</taxon>
        <taxon>Fungi</taxon>
        <taxon>Dikarya</taxon>
        <taxon>Ascomycota</taxon>
        <taxon>Pezizomycotina</taxon>
        <taxon>Dothideomycetes</taxon>
        <taxon>Pleosporomycetidae</taxon>
        <taxon>Pleosporales</taxon>
        <taxon>Pleosporineae</taxon>
        <taxon>Pleosporaceae</taxon>
        <taxon>Curvularia</taxon>
    </lineage>
</organism>
<sequence>MSAIPSADFSRQASRTSARSSTTHQLPSPTAPANPPIAPASNVNMPLLGRKFPAQIAKPMWPFYVSGLVILYGVNSAANAMSQADEYKNDPRNPAFKNQSANH</sequence>
<feature type="compositionally biased region" description="Pro residues" evidence="1">
    <location>
        <begin position="29"/>
        <end position="38"/>
    </location>
</feature>
<protein>
    <submittedName>
        <fullName evidence="2">Uncharacterized protein</fullName>
    </submittedName>
</protein>
<feature type="region of interest" description="Disordered" evidence="1">
    <location>
        <begin position="1"/>
        <end position="44"/>
    </location>
</feature>
<dbReference type="EMBL" id="SWKU01000023">
    <property type="protein sequence ID" value="KAF2997428.1"/>
    <property type="molecule type" value="Genomic_DNA"/>
</dbReference>
<evidence type="ECO:0000313" key="2">
    <source>
        <dbReference type="EMBL" id="KAF2997428.1"/>
    </source>
</evidence>
<dbReference type="Proteomes" id="UP000801428">
    <property type="component" value="Unassembled WGS sequence"/>
</dbReference>
<keyword evidence="3" id="KW-1185">Reference proteome</keyword>
<dbReference type="PANTHER" id="PTHR28060">
    <property type="entry name" value="ATP SYNTHASE SUBUNIT J, MITOCHONDRIAL"/>
    <property type="match status" value="1"/>
</dbReference>
<comment type="caution">
    <text evidence="2">The sequence shown here is derived from an EMBL/GenBank/DDBJ whole genome shotgun (WGS) entry which is preliminary data.</text>
</comment>
<dbReference type="PANTHER" id="PTHR28060:SF1">
    <property type="entry name" value="ATP SYNTHASE SUBUNIT J, MITOCHONDRIAL"/>
    <property type="match status" value="1"/>
</dbReference>
<gene>
    <name evidence="2" type="ORF">E8E13_005903</name>
</gene>
<proteinExistence type="predicted"/>
<dbReference type="Pfam" id="PF04911">
    <property type="entry name" value="ATP-synt_J"/>
    <property type="match status" value="1"/>
</dbReference>
<feature type="compositionally biased region" description="Low complexity" evidence="1">
    <location>
        <begin position="10"/>
        <end position="23"/>
    </location>
</feature>
<dbReference type="OrthoDB" id="5520611at2759"/>
<dbReference type="AlphaFoldDB" id="A0A9P4T8R4"/>
<reference evidence="2" key="1">
    <citation type="submission" date="2019-04" db="EMBL/GenBank/DDBJ databases">
        <title>Sequencing of skin fungus with MAO and IRED activity.</title>
        <authorList>
            <person name="Marsaioli A.J."/>
            <person name="Bonatto J.M.C."/>
            <person name="Reis Junior O."/>
        </authorList>
    </citation>
    <scope>NUCLEOTIDE SEQUENCE</scope>
    <source>
        <strain evidence="2">30M1</strain>
    </source>
</reference>
<dbReference type="InterPro" id="IPR006995">
    <property type="entry name" value="ATP_synth_F0_jsu"/>
</dbReference>
<accession>A0A9P4T8R4</accession>
<evidence type="ECO:0000256" key="1">
    <source>
        <dbReference type="SAM" id="MobiDB-lite"/>
    </source>
</evidence>
<name>A0A9P4T8R4_CURKU</name>
<evidence type="ECO:0000313" key="3">
    <source>
        <dbReference type="Proteomes" id="UP000801428"/>
    </source>
</evidence>
<dbReference type="GO" id="GO:0045259">
    <property type="term" value="C:proton-transporting ATP synthase complex"/>
    <property type="evidence" value="ECO:0007669"/>
    <property type="project" value="InterPro"/>
</dbReference>